<keyword evidence="2" id="KW-1185">Reference proteome</keyword>
<sequence length="523" mass="57996">MSFTLGFTALAYPASDLSSPVSPCQCSLAFRCDHGAKQATLLLIATIPTIDAPQTFAVQYDADKLLPGAVSLTCGNDHIPQLQLDELMRVKGASSDIRTLAIHVAQPCPVWCPPSQVYTHKPGFERPFQDLVELTKATSIHIVFDYKYLQKPYHGMFKAFAKAAKSLSAFPVERLLVVRGLRKASWNIFGPVDAIGAPPVYATSRKRSREANSTSPPRSPKRLAPQSPTESHTSEKTVPLSPALAEAFERRFLKTSPALDNQTEVINDAVAKQLPKALAQVLPNIIRDMIPSLCISASTESNRSTPRASFASHASPHKQPHSSFSSNTSPRTKLPKLSPLGYAILPHLSTHLTDQFAQYQAKELAKFRKLLDELYDSAEGDRAHETALMMEDMEEHKAEVLILRDDTVDELNKQISEAFDQGRQEACDVGDELTERLQFVFDELCGTIDGLKRTTLKGLVASEVRRYQRGRRRVPVGGSKRPKHCAKRMLGKRREAESEWEDISSFDDDDVGGFVCKNAKYHI</sequence>
<proteinExistence type="predicted"/>
<accession>A0ACC2IGS8</accession>
<gene>
    <name evidence="1" type="ORF">OPT61_g3747</name>
</gene>
<reference evidence="1" key="1">
    <citation type="submission" date="2022-11" db="EMBL/GenBank/DDBJ databases">
        <title>Genome Sequence of Boeremia exigua.</title>
        <authorList>
            <person name="Buettner E."/>
        </authorList>
    </citation>
    <scope>NUCLEOTIDE SEQUENCE</scope>
    <source>
        <strain evidence="1">CU02</strain>
    </source>
</reference>
<evidence type="ECO:0000313" key="2">
    <source>
        <dbReference type="Proteomes" id="UP001153331"/>
    </source>
</evidence>
<dbReference type="EMBL" id="JAPHNI010000199">
    <property type="protein sequence ID" value="KAJ8114352.1"/>
    <property type="molecule type" value="Genomic_DNA"/>
</dbReference>
<organism evidence="1 2">
    <name type="scientific">Boeremia exigua</name>
    <dbReference type="NCBI Taxonomy" id="749465"/>
    <lineage>
        <taxon>Eukaryota</taxon>
        <taxon>Fungi</taxon>
        <taxon>Dikarya</taxon>
        <taxon>Ascomycota</taxon>
        <taxon>Pezizomycotina</taxon>
        <taxon>Dothideomycetes</taxon>
        <taxon>Pleosporomycetidae</taxon>
        <taxon>Pleosporales</taxon>
        <taxon>Pleosporineae</taxon>
        <taxon>Didymellaceae</taxon>
        <taxon>Boeremia</taxon>
    </lineage>
</organism>
<name>A0ACC2IGS8_9PLEO</name>
<protein>
    <submittedName>
        <fullName evidence="1">Uncharacterized protein</fullName>
    </submittedName>
</protein>
<evidence type="ECO:0000313" key="1">
    <source>
        <dbReference type="EMBL" id="KAJ8114352.1"/>
    </source>
</evidence>
<comment type="caution">
    <text evidence="1">The sequence shown here is derived from an EMBL/GenBank/DDBJ whole genome shotgun (WGS) entry which is preliminary data.</text>
</comment>
<dbReference type="Proteomes" id="UP001153331">
    <property type="component" value="Unassembled WGS sequence"/>
</dbReference>